<sequence>MPTLWPFFLSRTVTSSTIIRVPADAVLQHLHDPDRMIGGGPLVVDRKPDPANPLRYTVTDKLNVLGLWTTTTSFDALFEPKDDGTDVTVNASLGTRLQQRWRVRSRSERETEMTEEVVVQGFCLMMPYIVGTMSKSHREGNERVKRELEAKHALTTS</sequence>
<name>A0A550CMY6_9AGAR</name>
<feature type="region of interest" description="Disordered" evidence="1">
    <location>
        <begin position="136"/>
        <end position="157"/>
    </location>
</feature>
<reference evidence="3 4" key="1">
    <citation type="journal article" date="2019" name="New Phytol.">
        <title>Comparative genomics reveals unique wood-decay strategies and fruiting body development in the Schizophyllaceae.</title>
        <authorList>
            <person name="Almasi E."/>
            <person name="Sahu N."/>
            <person name="Krizsan K."/>
            <person name="Balint B."/>
            <person name="Kovacs G.M."/>
            <person name="Kiss B."/>
            <person name="Cseklye J."/>
            <person name="Drula E."/>
            <person name="Henrissat B."/>
            <person name="Nagy I."/>
            <person name="Chovatia M."/>
            <person name="Adam C."/>
            <person name="LaButti K."/>
            <person name="Lipzen A."/>
            <person name="Riley R."/>
            <person name="Grigoriev I.V."/>
            <person name="Nagy L.G."/>
        </authorList>
    </citation>
    <scope>NUCLEOTIDE SEQUENCE [LARGE SCALE GENOMIC DNA]</scope>
    <source>
        <strain evidence="3 4">NL-1724</strain>
    </source>
</reference>
<dbReference type="Proteomes" id="UP000320762">
    <property type="component" value="Unassembled WGS sequence"/>
</dbReference>
<proteinExistence type="predicted"/>
<organism evidence="3 4">
    <name type="scientific">Schizophyllum amplum</name>
    <dbReference type="NCBI Taxonomy" id="97359"/>
    <lineage>
        <taxon>Eukaryota</taxon>
        <taxon>Fungi</taxon>
        <taxon>Dikarya</taxon>
        <taxon>Basidiomycota</taxon>
        <taxon>Agaricomycotina</taxon>
        <taxon>Agaricomycetes</taxon>
        <taxon>Agaricomycetidae</taxon>
        <taxon>Agaricales</taxon>
        <taxon>Schizophyllaceae</taxon>
        <taxon>Schizophyllum</taxon>
    </lineage>
</organism>
<evidence type="ECO:0000313" key="3">
    <source>
        <dbReference type="EMBL" id="TRM66165.1"/>
    </source>
</evidence>
<dbReference type="SUPFAM" id="SSF55961">
    <property type="entry name" value="Bet v1-like"/>
    <property type="match status" value="1"/>
</dbReference>
<dbReference type="Pfam" id="PF23155">
    <property type="entry name" value="DUF7053"/>
    <property type="match status" value="1"/>
</dbReference>
<dbReference type="STRING" id="97359.A0A550CMY6"/>
<dbReference type="Gene3D" id="3.30.530.20">
    <property type="match status" value="1"/>
</dbReference>
<evidence type="ECO:0000256" key="1">
    <source>
        <dbReference type="SAM" id="MobiDB-lite"/>
    </source>
</evidence>
<keyword evidence="4" id="KW-1185">Reference proteome</keyword>
<dbReference type="AlphaFoldDB" id="A0A550CMY6"/>
<comment type="caution">
    <text evidence="3">The sequence shown here is derived from an EMBL/GenBank/DDBJ whole genome shotgun (WGS) entry which is preliminary data.</text>
</comment>
<protein>
    <recommendedName>
        <fullName evidence="2">DUF7053 domain-containing protein</fullName>
    </recommendedName>
</protein>
<evidence type="ECO:0000259" key="2">
    <source>
        <dbReference type="Pfam" id="PF23155"/>
    </source>
</evidence>
<feature type="domain" description="DUF7053" evidence="2">
    <location>
        <begin position="20"/>
        <end position="148"/>
    </location>
</feature>
<dbReference type="EMBL" id="VDMD01000004">
    <property type="protein sequence ID" value="TRM66165.1"/>
    <property type="molecule type" value="Genomic_DNA"/>
</dbReference>
<gene>
    <name evidence="3" type="ORF">BD626DRAFT_197879</name>
</gene>
<evidence type="ECO:0000313" key="4">
    <source>
        <dbReference type="Proteomes" id="UP000320762"/>
    </source>
</evidence>
<dbReference type="InterPro" id="IPR055481">
    <property type="entry name" value="DUF7053"/>
</dbReference>
<accession>A0A550CMY6</accession>
<dbReference type="OrthoDB" id="2961923at2759"/>
<dbReference type="InterPro" id="IPR023393">
    <property type="entry name" value="START-like_dom_sf"/>
</dbReference>